<evidence type="ECO:0000256" key="1">
    <source>
        <dbReference type="ARBA" id="ARBA00001946"/>
    </source>
</evidence>
<sequence length="168" mass="19313">MSIVNKMTTLVSRTGRELQRYEHGHRLVAGCIPYRYKLTEDNKKMEVLMISSQKGQGLFFPKGGWEKDETVEEAACREALEEAGVRGLLQDLLGSWDYKSKGLQGVSCPEGLCRAYMFPLAVTEQLDTWPENSRHRQWFDVSDAMEKCRHDWMREALRNLIATTESHA</sequence>
<dbReference type="GO" id="GO:0016462">
    <property type="term" value="F:pyrophosphatase activity"/>
    <property type="evidence" value="ECO:0007669"/>
    <property type="project" value="InterPro"/>
</dbReference>
<proteinExistence type="inferred from homology"/>
<dbReference type="Proteomes" id="UP000822688">
    <property type="component" value="Chromosome 1"/>
</dbReference>
<dbReference type="GO" id="GO:0046872">
    <property type="term" value="F:metal ion binding"/>
    <property type="evidence" value="ECO:0007669"/>
    <property type="project" value="UniProtKB-KW"/>
</dbReference>
<dbReference type="CDD" id="cd04666">
    <property type="entry name" value="NUDIX_DIPP2_like_Nudt4"/>
    <property type="match status" value="1"/>
</dbReference>
<comment type="cofactor">
    <cofactor evidence="1">
        <name>Mg(2+)</name>
        <dbReference type="ChEBI" id="CHEBI:18420"/>
    </cofactor>
</comment>
<comment type="caution">
    <text evidence="8">The sequence shown here is derived from an EMBL/GenBank/DDBJ whole genome shotgun (WGS) entry which is preliminary data.</text>
</comment>
<keyword evidence="3" id="KW-0479">Metal-binding</keyword>
<keyword evidence="5" id="KW-0460">Magnesium</keyword>
<dbReference type="PANTHER" id="PTHR12629">
    <property type="entry name" value="DIPHOSPHOINOSITOL POLYPHOSPHATE PHOSPHOHYDROLASE"/>
    <property type="match status" value="1"/>
</dbReference>
<name>A0A8T0J1G0_CERPU</name>
<dbReference type="PROSITE" id="PS51462">
    <property type="entry name" value="NUDIX"/>
    <property type="match status" value="1"/>
</dbReference>
<feature type="domain" description="Nudix hydrolase" evidence="6">
    <location>
        <begin position="24"/>
        <end position="161"/>
    </location>
</feature>
<dbReference type="Pfam" id="PF00293">
    <property type="entry name" value="NUDIX"/>
    <property type="match status" value="1"/>
</dbReference>
<evidence type="ECO:0000313" key="7">
    <source>
        <dbReference type="EMBL" id="KAG0589382.1"/>
    </source>
</evidence>
<evidence type="ECO:0000313" key="9">
    <source>
        <dbReference type="Proteomes" id="UP000822688"/>
    </source>
</evidence>
<organism evidence="8 9">
    <name type="scientific">Ceratodon purpureus</name>
    <name type="common">Fire moss</name>
    <name type="synonym">Dicranum purpureum</name>
    <dbReference type="NCBI Taxonomy" id="3225"/>
    <lineage>
        <taxon>Eukaryota</taxon>
        <taxon>Viridiplantae</taxon>
        <taxon>Streptophyta</taxon>
        <taxon>Embryophyta</taxon>
        <taxon>Bryophyta</taxon>
        <taxon>Bryophytina</taxon>
        <taxon>Bryopsida</taxon>
        <taxon>Dicranidae</taxon>
        <taxon>Pseudoditrichales</taxon>
        <taxon>Ditrichaceae</taxon>
        <taxon>Ceratodon</taxon>
    </lineage>
</organism>
<dbReference type="SUPFAM" id="SSF55811">
    <property type="entry name" value="Nudix"/>
    <property type="match status" value="1"/>
</dbReference>
<dbReference type="InterPro" id="IPR000086">
    <property type="entry name" value="NUDIX_hydrolase_dom"/>
</dbReference>
<dbReference type="GO" id="GO:0005737">
    <property type="term" value="C:cytoplasm"/>
    <property type="evidence" value="ECO:0007669"/>
    <property type="project" value="TreeGrafter"/>
</dbReference>
<evidence type="ECO:0000256" key="5">
    <source>
        <dbReference type="ARBA" id="ARBA00022842"/>
    </source>
</evidence>
<evidence type="ECO:0000256" key="4">
    <source>
        <dbReference type="ARBA" id="ARBA00022801"/>
    </source>
</evidence>
<evidence type="ECO:0000256" key="3">
    <source>
        <dbReference type="ARBA" id="ARBA00022723"/>
    </source>
</evidence>
<reference evidence="8" key="1">
    <citation type="submission" date="2020-06" db="EMBL/GenBank/DDBJ databases">
        <title>WGS assembly of Ceratodon purpureus strain R40.</title>
        <authorList>
            <person name="Carey S.B."/>
            <person name="Jenkins J."/>
            <person name="Shu S."/>
            <person name="Lovell J.T."/>
            <person name="Sreedasyam A."/>
            <person name="Maumus F."/>
            <person name="Tiley G.P."/>
            <person name="Fernandez-Pozo N."/>
            <person name="Barry K."/>
            <person name="Chen C."/>
            <person name="Wang M."/>
            <person name="Lipzen A."/>
            <person name="Daum C."/>
            <person name="Saski C.A."/>
            <person name="Payton A.C."/>
            <person name="Mcbreen J.C."/>
            <person name="Conrad R.E."/>
            <person name="Kollar L.M."/>
            <person name="Olsson S."/>
            <person name="Huttunen S."/>
            <person name="Landis J.B."/>
            <person name="Wickett N.J."/>
            <person name="Johnson M.G."/>
            <person name="Rensing S.A."/>
            <person name="Grimwood J."/>
            <person name="Schmutz J."/>
            <person name="Mcdaniel S.F."/>
        </authorList>
    </citation>
    <scope>NUCLEOTIDE SEQUENCE</scope>
    <source>
        <strain evidence="8">R40</strain>
    </source>
</reference>
<dbReference type="AlphaFoldDB" id="A0A8T0J1G0"/>
<evidence type="ECO:0000259" key="6">
    <source>
        <dbReference type="PROSITE" id="PS51462"/>
    </source>
</evidence>
<evidence type="ECO:0000313" key="8">
    <source>
        <dbReference type="EMBL" id="KAG0589387.1"/>
    </source>
</evidence>
<dbReference type="InterPro" id="IPR020084">
    <property type="entry name" value="NUDIX_hydrolase_CS"/>
</dbReference>
<dbReference type="PROSITE" id="PS00893">
    <property type="entry name" value="NUDIX_BOX"/>
    <property type="match status" value="1"/>
</dbReference>
<dbReference type="GO" id="GO:0005634">
    <property type="term" value="C:nucleus"/>
    <property type="evidence" value="ECO:0007669"/>
    <property type="project" value="TreeGrafter"/>
</dbReference>
<dbReference type="EMBL" id="CM026421">
    <property type="protein sequence ID" value="KAG0589387.1"/>
    <property type="molecule type" value="Genomic_DNA"/>
</dbReference>
<protein>
    <recommendedName>
        <fullName evidence="6">Nudix hydrolase domain-containing protein</fullName>
    </recommendedName>
</protein>
<dbReference type="InterPro" id="IPR047198">
    <property type="entry name" value="DDP-like_NUDIX"/>
</dbReference>
<dbReference type="EMBL" id="CM026421">
    <property type="protein sequence ID" value="KAG0589382.1"/>
    <property type="molecule type" value="Genomic_DNA"/>
</dbReference>
<gene>
    <name evidence="7" type="ORF">KC19_1G017800</name>
    <name evidence="8" type="ORF">KC19_1G018300</name>
</gene>
<keyword evidence="9" id="KW-1185">Reference proteome</keyword>
<dbReference type="PANTHER" id="PTHR12629:SF0">
    <property type="entry name" value="DIPHOSPHOINOSITOL-POLYPHOSPHATE DIPHOSPHATASE"/>
    <property type="match status" value="1"/>
</dbReference>
<dbReference type="InterPro" id="IPR015797">
    <property type="entry name" value="NUDIX_hydrolase-like_dom_sf"/>
</dbReference>
<evidence type="ECO:0000256" key="2">
    <source>
        <dbReference type="ARBA" id="ARBA00005582"/>
    </source>
</evidence>
<dbReference type="Gene3D" id="3.90.79.10">
    <property type="entry name" value="Nucleoside Triphosphate Pyrophosphohydrolase"/>
    <property type="match status" value="1"/>
</dbReference>
<comment type="similarity">
    <text evidence="2">Belongs to the Nudix hydrolase family.</text>
</comment>
<accession>A0A8T0J1G0</accession>
<keyword evidence="4" id="KW-0378">Hydrolase</keyword>